<dbReference type="Proteomes" id="UP001370490">
    <property type="component" value="Unassembled WGS sequence"/>
</dbReference>
<sequence>MWDSEGNEIKKWKGMRMPKALDPAVTPNGEYLISIFSEKEIRILNLNTNAGRVISEEHPITSLSVSIDTEQCVQQTLFNFFGAPLLVYIWNRRNSKPIEVLSGHSMTVHSVSWNLTRHQMLASASDDHTVRIWGPSWSKKVQTEKFI</sequence>
<dbReference type="InterPro" id="IPR015943">
    <property type="entry name" value="WD40/YVTN_repeat-like_dom_sf"/>
</dbReference>
<evidence type="ECO:0000313" key="4">
    <source>
        <dbReference type="EMBL" id="KAK6940590.1"/>
    </source>
</evidence>
<gene>
    <name evidence="4" type="ORF">RJ641_030121</name>
</gene>
<dbReference type="SUPFAM" id="SSF50978">
    <property type="entry name" value="WD40 repeat-like"/>
    <property type="match status" value="1"/>
</dbReference>
<evidence type="ECO:0000256" key="3">
    <source>
        <dbReference type="PROSITE-ProRule" id="PRU00221"/>
    </source>
</evidence>
<feature type="repeat" description="WD" evidence="3">
    <location>
        <begin position="101"/>
        <end position="133"/>
    </location>
</feature>
<dbReference type="Pfam" id="PF00400">
    <property type="entry name" value="WD40"/>
    <property type="match status" value="1"/>
</dbReference>
<dbReference type="PANTHER" id="PTHR22838:SF23">
    <property type="entry name" value="WD REPEAT-CONTAINING PROTEIN WDS HOMOLOG"/>
    <property type="match status" value="1"/>
</dbReference>
<dbReference type="AlphaFoldDB" id="A0AAN8ZNR4"/>
<keyword evidence="1 3" id="KW-0853">WD repeat</keyword>
<reference evidence="4 5" key="1">
    <citation type="submission" date="2023-12" db="EMBL/GenBank/DDBJ databases">
        <title>A high-quality genome assembly for Dillenia turbinata (Dilleniales).</title>
        <authorList>
            <person name="Chanderbali A."/>
        </authorList>
    </citation>
    <scope>NUCLEOTIDE SEQUENCE [LARGE SCALE GENOMIC DNA]</scope>
    <source>
        <strain evidence="4">LSX21</strain>
        <tissue evidence="4">Leaf</tissue>
    </source>
</reference>
<dbReference type="Gene3D" id="2.130.10.10">
    <property type="entry name" value="YVTN repeat-like/Quinoprotein amine dehydrogenase"/>
    <property type="match status" value="1"/>
</dbReference>
<dbReference type="EMBL" id="JBAMMX010000005">
    <property type="protein sequence ID" value="KAK6940590.1"/>
    <property type="molecule type" value="Genomic_DNA"/>
</dbReference>
<evidence type="ECO:0000256" key="1">
    <source>
        <dbReference type="ARBA" id="ARBA00022574"/>
    </source>
</evidence>
<keyword evidence="5" id="KW-1185">Reference proteome</keyword>
<dbReference type="SMART" id="SM00320">
    <property type="entry name" value="WD40"/>
    <property type="match status" value="1"/>
</dbReference>
<proteinExistence type="predicted"/>
<comment type="caution">
    <text evidence="4">The sequence shown here is derived from an EMBL/GenBank/DDBJ whole genome shotgun (WGS) entry which is preliminary data.</text>
</comment>
<evidence type="ECO:0000313" key="5">
    <source>
        <dbReference type="Proteomes" id="UP001370490"/>
    </source>
</evidence>
<name>A0AAN8ZNR4_9MAGN</name>
<protein>
    <submittedName>
        <fullName evidence="4">Uncharacterized protein</fullName>
    </submittedName>
</protein>
<evidence type="ECO:0000256" key="2">
    <source>
        <dbReference type="ARBA" id="ARBA00022737"/>
    </source>
</evidence>
<dbReference type="InterPro" id="IPR036322">
    <property type="entry name" value="WD40_repeat_dom_sf"/>
</dbReference>
<dbReference type="PROSITE" id="PS50082">
    <property type="entry name" value="WD_REPEATS_2"/>
    <property type="match status" value="1"/>
</dbReference>
<dbReference type="InterPro" id="IPR001680">
    <property type="entry name" value="WD40_rpt"/>
</dbReference>
<accession>A0AAN8ZNR4</accession>
<keyword evidence="2" id="KW-0677">Repeat</keyword>
<dbReference type="PROSITE" id="PS50294">
    <property type="entry name" value="WD_REPEATS_REGION"/>
    <property type="match status" value="1"/>
</dbReference>
<dbReference type="PANTHER" id="PTHR22838">
    <property type="entry name" value="WD REPEAT PROTEIN 26-RELATED"/>
    <property type="match status" value="1"/>
</dbReference>
<dbReference type="InterPro" id="IPR051350">
    <property type="entry name" value="WD_repeat-ST_regulator"/>
</dbReference>
<organism evidence="4 5">
    <name type="scientific">Dillenia turbinata</name>
    <dbReference type="NCBI Taxonomy" id="194707"/>
    <lineage>
        <taxon>Eukaryota</taxon>
        <taxon>Viridiplantae</taxon>
        <taxon>Streptophyta</taxon>
        <taxon>Embryophyta</taxon>
        <taxon>Tracheophyta</taxon>
        <taxon>Spermatophyta</taxon>
        <taxon>Magnoliopsida</taxon>
        <taxon>eudicotyledons</taxon>
        <taxon>Gunneridae</taxon>
        <taxon>Pentapetalae</taxon>
        <taxon>Dilleniales</taxon>
        <taxon>Dilleniaceae</taxon>
        <taxon>Dillenia</taxon>
    </lineage>
</organism>